<proteinExistence type="predicted"/>
<feature type="transmembrane region" description="Helical" evidence="1">
    <location>
        <begin position="21"/>
        <end position="39"/>
    </location>
</feature>
<reference evidence="2 3" key="2">
    <citation type="submission" date="2018-11" db="EMBL/GenBank/DDBJ databases">
        <authorList>
            <consortium name="Pathogen Informatics"/>
        </authorList>
    </citation>
    <scope>NUCLEOTIDE SEQUENCE [LARGE SCALE GENOMIC DNA]</scope>
</reference>
<name>A0A183HXI4_9BILA</name>
<keyword evidence="1" id="KW-0812">Transmembrane</keyword>
<gene>
    <name evidence="2" type="ORF">OFLC_LOCUS12200</name>
</gene>
<dbReference type="EMBL" id="UZAJ01018623">
    <property type="protein sequence ID" value="VDO82749.1"/>
    <property type="molecule type" value="Genomic_DNA"/>
</dbReference>
<keyword evidence="3" id="KW-1185">Reference proteome</keyword>
<evidence type="ECO:0000256" key="1">
    <source>
        <dbReference type="SAM" id="Phobius"/>
    </source>
</evidence>
<keyword evidence="1" id="KW-0472">Membrane</keyword>
<evidence type="ECO:0000313" key="3">
    <source>
        <dbReference type="Proteomes" id="UP000267606"/>
    </source>
</evidence>
<dbReference type="Proteomes" id="UP000267606">
    <property type="component" value="Unassembled WGS sequence"/>
</dbReference>
<protein>
    <submittedName>
        <fullName evidence="2 4">Uncharacterized protein</fullName>
    </submittedName>
</protein>
<organism evidence="4">
    <name type="scientific">Onchocerca flexuosa</name>
    <dbReference type="NCBI Taxonomy" id="387005"/>
    <lineage>
        <taxon>Eukaryota</taxon>
        <taxon>Metazoa</taxon>
        <taxon>Ecdysozoa</taxon>
        <taxon>Nematoda</taxon>
        <taxon>Chromadorea</taxon>
        <taxon>Rhabditida</taxon>
        <taxon>Spirurina</taxon>
        <taxon>Spiruromorpha</taxon>
        <taxon>Filarioidea</taxon>
        <taxon>Onchocercidae</taxon>
        <taxon>Onchocerca</taxon>
    </lineage>
</organism>
<dbReference type="AlphaFoldDB" id="A0A183HXI4"/>
<reference evidence="4" key="1">
    <citation type="submission" date="2016-06" db="UniProtKB">
        <authorList>
            <consortium name="WormBaseParasite"/>
        </authorList>
    </citation>
    <scope>IDENTIFICATION</scope>
</reference>
<evidence type="ECO:0000313" key="4">
    <source>
        <dbReference type="WBParaSite" id="OFLC_0001219701-mRNA-1"/>
    </source>
</evidence>
<dbReference type="WBParaSite" id="OFLC_0001219701-mRNA-1">
    <property type="protein sequence ID" value="OFLC_0001219701-mRNA-1"/>
    <property type="gene ID" value="OFLC_0001219701"/>
</dbReference>
<accession>A0A183HXI4</accession>
<evidence type="ECO:0000313" key="2">
    <source>
        <dbReference type="EMBL" id="VDO82749.1"/>
    </source>
</evidence>
<sequence length="41" mass="4612">MTPIRKGIIVSSNCYPITSAIMIKLQFNGIIITIAIMIIRY</sequence>
<keyword evidence="1" id="KW-1133">Transmembrane helix</keyword>